<evidence type="ECO:0000256" key="3">
    <source>
        <dbReference type="ARBA" id="ARBA00022989"/>
    </source>
</evidence>
<dbReference type="InterPro" id="IPR036612">
    <property type="entry name" value="KH_dom_type_1_sf"/>
</dbReference>
<keyword evidence="5 7" id="KW-0472">Membrane</keyword>
<feature type="transmembrane region" description="Helical" evidence="7">
    <location>
        <begin position="101"/>
        <end position="120"/>
    </location>
</feature>
<dbReference type="PANTHER" id="PTHR11972">
    <property type="entry name" value="NADPH OXIDASE"/>
    <property type="match status" value="1"/>
</dbReference>
<feature type="domain" description="K Homology" evidence="8">
    <location>
        <begin position="214"/>
        <end position="289"/>
    </location>
</feature>
<evidence type="ECO:0000256" key="7">
    <source>
        <dbReference type="SAM" id="Phobius"/>
    </source>
</evidence>
<evidence type="ECO:0000256" key="2">
    <source>
        <dbReference type="ARBA" id="ARBA00022692"/>
    </source>
</evidence>
<evidence type="ECO:0000259" key="8">
    <source>
        <dbReference type="SMART" id="SM00322"/>
    </source>
</evidence>
<gene>
    <name evidence="9" type="ORF">POM88_040924</name>
</gene>
<name>A0AAD8HEV9_9APIA</name>
<reference evidence="9" key="1">
    <citation type="submission" date="2023-02" db="EMBL/GenBank/DDBJ databases">
        <title>Genome of toxic invasive species Heracleum sosnowskyi carries increased number of genes despite the absence of recent whole-genome duplications.</title>
        <authorList>
            <person name="Schelkunov M."/>
            <person name="Shtratnikova V."/>
            <person name="Makarenko M."/>
            <person name="Klepikova A."/>
            <person name="Omelchenko D."/>
            <person name="Novikova G."/>
            <person name="Obukhova E."/>
            <person name="Bogdanov V."/>
            <person name="Penin A."/>
            <person name="Logacheva M."/>
        </authorList>
    </citation>
    <scope>NUCLEOTIDE SEQUENCE</scope>
    <source>
        <strain evidence="9">Hsosn_3</strain>
        <tissue evidence="9">Leaf</tissue>
    </source>
</reference>
<organism evidence="9 10">
    <name type="scientific">Heracleum sosnowskyi</name>
    <dbReference type="NCBI Taxonomy" id="360622"/>
    <lineage>
        <taxon>Eukaryota</taxon>
        <taxon>Viridiplantae</taxon>
        <taxon>Streptophyta</taxon>
        <taxon>Embryophyta</taxon>
        <taxon>Tracheophyta</taxon>
        <taxon>Spermatophyta</taxon>
        <taxon>Magnoliopsida</taxon>
        <taxon>eudicotyledons</taxon>
        <taxon>Gunneridae</taxon>
        <taxon>Pentapetalae</taxon>
        <taxon>asterids</taxon>
        <taxon>campanulids</taxon>
        <taxon>Apiales</taxon>
        <taxon>Apiaceae</taxon>
        <taxon>Apioideae</taxon>
        <taxon>apioid superclade</taxon>
        <taxon>Tordylieae</taxon>
        <taxon>Tordyliinae</taxon>
        <taxon>Heracleum</taxon>
    </lineage>
</organism>
<dbReference type="PANTHER" id="PTHR11972:SF41">
    <property type="entry name" value="FERRIC REDUCTION OXIDASE 2"/>
    <property type="match status" value="1"/>
</dbReference>
<dbReference type="InterPro" id="IPR004088">
    <property type="entry name" value="KH_dom_type_1"/>
</dbReference>
<reference evidence="9" key="2">
    <citation type="submission" date="2023-05" db="EMBL/GenBank/DDBJ databases">
        <authorList>
            <person name="Schelkunov M.I."/>
        </authorList>
    </citation>
    <scope>NUCLEOTIDE SEQUENCE</scope>
    <source>
        <strain evidence="9">Hsosn_3</strain>
        <tissue evidence="9">Leaf</tissue>
    </source>
</reference>
<keyword evidence="4" id="KW-0560">Oxidoreductase</keyword>
<comment type="subcellular location">
    <subcellularLocation>
        <location evidence="1">Membrane</location>
        <topology evidence="1">Multi-pass membrane protein</topology>
    </subcellularLocation>
</comment>
<dbReference type="InterPro" id="IPR050369">
    <property type="entry name" value="RBOH/FRE"/>
</dbReference>
<feature type="transmembrane region" description="Helical" evidence="7">
    <location>
        <begin position="58"/>
        <end position="81"/>
    </location>
</feature>
<protein>
    <recommendedName>
        <fullName evidence="8">K Homology domain-containing protein</fullName>
    </recommendedName>
</protein>
<dbReference type="GO" id="GO:0005886">
    <property type="term" value="C:plasma membrane"/>
    <property type="evidence" value="ECO:0007669"/>
    <property type="project" value="TreeGrafter"/>
</dbReference>
<dbReference type="SUPFAM" id="SSF54791">
    <property type="entry name" value="Eukaryotic type KH-domain (KH-domain type I)"/>
    <property type="match status" value="1"/>
</dbReference>
<evidence type="ECO:0000256" key="4">
    <source>
        <dbReference type="ARBA" id="ARBA00023002"/>
    </source>
</evidence>
<dbReference type="SMART" id="SM00322">
    <property type="entry name" value="KH"/>
    <property type="match status" value="1"/>
</dbReference>
<feature type="transmembrane region" description="Helical" evidence="7">
    <location>
        <begin position="140"/>
        <end position="165"/>
    </location>
</feature>
<dbReference type="Pfam" id="PF00013">
    <property type="entry name" value="KH_1"/>
    <property type="match status" value="1"/>
</dbReference>
<dbReference type="Pfam" id="PF01794">
    <property type="entry name" value="Ferric_reduct"/>
    <property type="match status" value="1"/>
</dbReference>
<evidence type="ECO:0000256" key="6">
    <source>
        <dbReference type="PROSITE-ProRule" id="PRU00117"/>
    </source>
</evidence>
<evidence type="ECO:0000256" key="5">
    <source>
        <dbReference type="ARBA" id="ARBA00023136"/>
    </source>
</evidence>
<dbReference type="CDD" id="cd22460">
    <property type="entry name" value="KH-I_PEPPER_rpt2_like"/>
    <property type="match status" value="1"/>
</dbReference>
<keyword evidence="6" id="KW-0694">RNA-binding</keyword>
<keyword evidence="10" id="KW-1185">Reference proteome</keyword>
<dbReference type="GO" id="GO:0000293">
    <property type="term" value="F:ferric-chelate reductase activity"/>
    <property type="evidence" value="ECO:0007669"/>
    <property type="project" value="TreeGrafter"/>
</dbReference>
<proteinExistence type="predicted"/>
<keyword evidence="2 7" id="KW-0812">Transmembrane</keyword>
<evidence type="ECO:0000313" key="10">
    <source>
        <dbReference type="Proteomes" id="UP001237642"/>
    </source>
</evidence>
<keyword evidence="3 7" id="KW-1133">Transmembrane helix</keyword>
<dbReference type="InterPro" id="IPR004087">
    <property type="entry name" value="KH_dom"/>
</dbReference>
<accession>A0AAD8HEV9</accession>
<evidence type="ECO:0000256" key="1">
    <source>
        <dbReference type="ARBA" id="ARBA00004141"/>
    </source>
</evidence>
<dbReference type="GO" id="GO:0003723">
    <property type="term" value="F:RNA binding"/>
    <property type="evidence" value="ECO:0007669"/>
    <property type="project" value="UniProtKB-UniRule"/>
</dbReference>
<dbReference type="EMBL" id="JAUIZM010000009">
    <property type="protein sequence ID" value="KAK1365363.1"/>
    <property type="molecule type" value="Genomic_DNA"/>
</dbReference>
<sequence>MLINTCPMLLIAVLGCVYLHFVHKTRGNNVQGKEGSDALRRPMIVKGLGVVNGIELSFFMMFIALLIWSFSIYLEVSFVKITAKSAAKSGEKVWEARLDSAALRLGLIGNICLAFLFFPVTRGSSVLALLGITSEASVKYHIWLGHIVMTLFTAHGVCYIVYWAVTNQLSEVMISAKELPDVLIPPAVDGLLKVHKRVVDVDADPAQAQSGAGGTVCTKMLVAATQGGSLIGKQGATIKSIQDASGCIIRVLGRDNLPVFALPDDNVVEVQGEAAGVHKAIELIANHLRKFLVDRSVIGIFEMEIWVDNARKCIAEKWMVSPSMFLN</sequence>
<dbReference type="Proteomes" id="UP001237642">
    <property type="component" value="Unassembled WGS sequence"/>
</dbReference>
<dbReference type="AlphaFoldDB" id="A0AAD8HEV9"/>
<evidence type="ECO:0000313" key="9">
    <source>
        <dbReference type="EMBL" id="KAK1365363.1"/>
    </source>
</evidence>
<dbReference type="InterPro" id="IPR013130">
    <property type="entry name" value="Fe3_Rdtase_TM_dom"/>
</dbReference>
<dbReference type="PROSITE" id="PS50084">
    <property type="entry name" value="KH_TYPE_1"/>
    <property type="match status" value="1"/>
</dbReference>
<dbReference type="Gene3D" id="3.30.1370.10">
    <property type="entry name" value="K Homology domain, type 1"/>
    <property type="match status" value="1"/>
</dbReference>
<comment type="caution">
    <text evidence="9">The sequence shown here is derived from an EMBL/GenBank/DDBJ whole genome shotgun (WGS) entry which is preliminary data.</text>
</comment>